<organism evidence="3 4">
    <name type="scientific">Apiospora kogelbergensis</name>
    <dbReference type="NCBI Taxonomy" id="1337665"/>
    <lineage>
        <taxon>Eukaryota</taxon>
        <taxon>Fungi</taxon>
        <taxon>Dikarya</taxon>
        <taxon>Ascomycota</taxon>
        <taxon>Pezizomycotina</taxon>
        <taxon>Sordariomycetes</taxon>
        <taxon>Xylariomycetidae</taxon>
        <taxon>Amphisphaeriales</taxon>
        <taxon>Apiosporaceae</taxon>
        <taxon>Apiospora</taxon>
    </lineage>
</organism>
<feature type="domain" description="AAA+ ATPase" evidence="2">
    <location>
        <begin position="600"/>
        <end position="701"/>
    </location>
</feature>
<dbReference type="PANTHER" id="PTHR46411">
    <property type="entry name" value="FAMILY ATPASE, PUTATIVE-RELATED"/>
    <property type="match status" value="1"/>
</dbReference>
<dbReference type="InterPro" id="IPR003593">
    <property type="entry name" value="AAA+_ATPase"/>
</dbReference>
<dbReference type="AlphaFoldDB" id="A0AAW0R679"/>
<dbReference type="EMBL" id="JAQQWP010000002">
    <property type="protein sequence ID" value="KAK8129306.1"/>
    <property type="molecule type" value="Genomic_DNA"/>
</dbReference>
<evidence type="ECO:0000313" key="4">
    <source>
        <dbReference type="Proteomes" id="UP001392437"/>
    </source>
</evidence>
<dbReference type="Pfam" id="PF22942">
    <property type="entry name" value="DUF7025"/>
    <property type="match status" value="1"/>
</dbReference>
<dbReference type="InterPro" id="IPR056599">
    <property type="entry name" value="AAA_lid_fung"/>
</dbReference>
<evidence type="ECO:0000313" key="3">
    <source>
        <dbReference type="EMBL" id="KAK8129306.1"/>
    </source>
</evidence>
<keyword evidence="4" id="KW-1185">Reference proteome</keyword>
<dbReference type="GO" id="GO:0016887">
    <property type="term" value="F:ATP hydrolysis activity"/>
    <property type="evidence" value="ECO:0007669"/>
    <property type="project" value="InterPro"/>
</dbReference>
<dbReference type="Proteomes" id="UP001392437">
    <property type="component" value="Unassembled WGS sequence"/>
</dbReference>
<feature type="region of interest" description="Disordered" evidence="1">
    <location>
        <begin position="1"/>
        <end position="51"/>
    </location>
</feature>
<dbReference type="InterPro" id="IPR027417">
    <property type="entry name" value="P-loop_NTPase"/>
</dbReference>
<evidence type="ECO:0000259" key="2">
    <source>
        <dbReference type="SMART" id="SM00382"/>
    </source>
</evidence>
<feature type="compositionally biased region" description="Basic and acidic residues" evidence="1">
    <location>
        <begin position="190"/>
        <end position="216"/>
    </location>
</feature>
<dbReference type="GO" id="GO:0005524">
    <property type="term" value="F:ATP binding"/>
    <property type="evidence" value="ECO:0007669"/>
    <property type="project" value="InterPro"/>
</dbReference>
<dbReference type="InterPro" id="IPR054289">
    <property type="entry name" value="DUF7025"/>
</dbReference>
<dbReference type="Pfam" id="PF00004">
    <property type="entry name" value="AAA"/>
    <property type="match status" value="1"/>
</dbReference>
<dbReference type="SMART" id="SM00382">
    <property type="entry name" value="AAA"/>
    <property type="match status" value="1"/>
</dbReference>
<dbReference type="Gene3D" id="3.40.50.300">
    <property type="entry name" value="P-loop containing nucleotide triphosphate hydrolases"/>
    <property type="match status" value="1"/>
</dbReference>
<feature type="compositionally biased region" description="Basic and acidic residues" evidence="1">
    <location>
        <begin position="287"/>
        <end position="301"/>
    </location>
</feature>
<accession>A0AAW0R679</accession>
<dbReference type="SUPFAM" id="SSF52540">
    <property type="entry name" value="P-loop containing nucleoside triphosphate hydrolases"/>
    <property type="match status" value="1"/>
</dbReference>
<proteinExistence type="predicted"/>
<feature type="compositionally biased region" description="Acidic residues" evidence="1">
    <location>
        <begin position="888"/>
        <end position="915"/>
    </location>
</feature>
<feature type="region of interest" description="Disordered" evidence="1">
    <location>
        <begin position="190"/>
        <end position="224"/>
    </location>
</feature>
<sequence>MASTEEAPLEGGNPKPSSRLLMPVLTERAIGNPISSSPIEGDSDSNNRKTTDPIADLEKQTADKLVLTLPNFQSTLEEFLGMIKPIEGLMPDRLLKLMGNLQTMSQKISAITCSPSEKGANSDDPVQLILRFFPVIDDRITVLEEELSKLNDPYADGNGHRSPHTALEAGKEPEDGVEASYSLVDAVIQKDKAKDRGPDGSEKGHEEHDETKTQDKKTKRKQNFSELKDKVEMCKSIREGSLESIAFEDLWHLYSPGDIVVLKQKECITLIKVYSVAGGQMQHRARRSNEMEPSRRQRRTMDVNGDQVDQSEEDELENLSKRETWAIGSWVPLKLDCFSMVSNGDLIGPVESFFKIKPFEGKKQITDLVLYPLRFHPDYETLLSQMEERGQLYLKAIGHKSYDGLTIPVLRGRPRTEVQGDVYIDLHNAQGPQRSLGILTQSLRDITTGTEIIHHPHTSPEQRFLSGNEVDIKLAEQFMMSNRASLEPLTYEKANQMPEWLQLMPRAILGYVFRLRAWCYTIADRVLDHLEVSLLRDIDQGREARDSSFDDLVIPESYRDMLVGLVENHASKRQRRQARQVNVEMGLGNTQIDLVRGKGQGLIVLLHGPPGSGKTSTAETIAAYTQRPLYSITCGDLGLEPDAVEKKAKNAYDSSGKMGLLFLRQLEYYSGILFLTTNRPGVIDEAFVSRVHISLRYPTIDLDATKKMWALTLNRIDRENVASSIKVVFDRESLLSFAERHYLRREKSGKTWNGRQIRNAFQIALALGHSQRLKMLERKGITPDQAASSGKRRLMEVKLTKANLQNIAQTTRAFDDYIQHLRGNDSVLARQSEVRDDYYDPTAPLATKDYGPMAGVGTRRMNSFGAVTVAAPKAGKSQKVPKMRTYQLDEEDDELEDEDEDENESEDDDDDMNAE</sequence>
<feature type="region of interest" description="Disordered" evidence="1">
    <location>
        <begin position="871"/>
        <end position="915"/>
    </location>
</feature>
<name>A0AAW0R679_9PEZI</name>
<dbReference type="Pfam" id="PF23232">
    <property type="entry name" value="AAA_lid_13"/>
    <property type="match status" value="1"/>
</dbReference>
<protein>
    <recommendedName>
        <fullName evidence="2">AAA+ ATPase domain-containing protein</fullName>
    </recommendedName>
</protein>
<evidence type="ECO:0000256" key="1">
    <source>
        <dbReference type="SAM" id="MobiDB-lite"/>
    </source>
</evidence>
<dbReference type="InterPro" id="IPR003959">
    <property type="entry name" value="ATPase_AAA_core"/>
</dbReference>
<reference evidence="3 4" key="1">
    <citation type="submission" date="2023-01" db="EMBL/GenBank/DDBJ databases">
        <title>Analysis of 21 Apiospora genomes using comparative genomics revels a genus with tremendous synthesis potential of carbohydrate active enzymes and secondary metabolites.</title>
        <authorList>
            <person name="Sorensen T."/>
        </authorList>
    </citation>
    <scope>NUCLEOTIDE SEQUENCE [LARGE SCALE GENOMIC DNA]</scope>
    <source>
        <strain evidence="3 4">CBS 117206</strain>
    </source>
</reference>
<feature type="region of interest" description="Disordered" evidence="1">
    <location>
        <begin position="282"/>
        <end position="314"/>
    </location>
</feature>
<gene>
    <name evidence="3" type="ORF">PG999_001686</name>
</gene>
<dbReference type="PANTHER" id="PTHR46411:SF2">
    <property type="entry name" value="AAA+ ATPASE DOMAIN-CONTAINING PROTEIN"/>
    <property type="match status" value="1"/>
</dbReference>
<comment type="caution">
    <text evidence="3">The sequence shown here is derived from an EMBL/GenBank/DDBJ whole genome shotgun (WGS) entry which is preliminary data.</text>
</comment>
<feature type="region of interest" description="Disordered" evidence="1">
    <location>
        <begin position="151"/>
        <end position="175"/>
    </location>
</feature>